<dbReference type="Pfam" id="PF12732">
    <property type="entry name" value="YtxH"/>
    <property type="match status" value="1"/>
</dbReference>
<dbReference type="InterPro" id="IPR008462">
    <property type="entry name" value="CsbD"/>
</dbReference>
<dbReference type="Gene3D" id="1.10.1470.10">
    <property type="entry name" value="YjbJ"/>
    <property type="match status" value="1"/>
</dbReference>
<feature type="transmembrane region" description="Helical" evidence="2">
    <location>
        <begin position="12"/>
        <end position="31"/>
    </location>
</feature>
<evidence type="ECO:0000313" key="4">
    <source>
        <dbReference type="EMBL" id="SMB90018.1"/>
    </source>
</evidence>
<evidence type="ECO:0000256" key="1">
    <source>
        <dbReference type="ARBA" id="ARBA00009129"/>
    </source>
</evidence>
<dbReference type="InterPro" id="IPR036629">
    <property type="entry name" value="YjbJ_sf"/>
</dbReference>
<keyword evidence="5" id="KW-1185">Reference proteome</keyword>
<keyword evidence="2" id="KW-0472">Membrane</keyword>
<reference evidence="4 5" key="1">
    <citation type="submission" date="2017-04" db="EMBL/GenBank/DDBJ databases">
        <authorList>
            <person name="Afonso C.L."/>
            <person name="Miller P.J."/>
            <person name="Scott M.A."/>
            <person name="Spackman E."/>
            <person name="Goraichik I."/>
            <person name="Dimitrov K.M."/>
            <person name="Suarez D.L."/>
            <person name="Swayne D.E."/>
        </authorList>
    </citation>
    <scope>NUCLEOTIDE SEQUENCE [LARGE SCALE GENOMIC DNA]</scope>
    <source>
        <strain evidence="4 5">DSM 11622</strain>
    </source>
</reference>
<organism evidence="4 5">
    <name type="scientific">Hymenobacter roseosalivarius DSM 11622</name>
    <dbReference type="NCBI Taxonomy" id="645990"/>
    <lineage>
        <taxon>Bacteria</taxon>
        <taxon>Pseudomonadati</taxon>
        <taxon>Bacteroidota</taxon>
        <taxon>Cytophagia</taxon>
        <taxon>Cytophagales</taxon>
        <taxon>Hymenobacteraceae</taxon>
        <taxon>Hymenobacter</taxon>
    </lineage>
</organism>
<dbReference type="RefSeq" id="WP_084444459.1">
    <property type="nucleotide sequence ID" value="NZ_FWWW01000053.1"/>
</dbReference>
<gene>
    <name evidence="4" type="ORF">SAMN00120144_3263</name>
</gene>
<evidence type="ECO:0000313" key="5">
    <source>
        <dbReference type="Proteomes" id="UP000192266"/>
    </source>
</evidence>
<dbReference type="Pfam" id="PF05532">
    <property type="entry name" value="CsbD"/>
    <property type="match status" value="1"/>
</dbReference>
<protein>
    <recommendedName>
        <fullName evidence="3">CsbD-like domain-containing protein</fullName>
    </recommendedName>
</protein>
<proteinExistence type="inferred from homology"/>
<keyword evidence="2" id="KW-0812">Transmembrane</keyword>
<sequence length="144" mass="15579">MSYKQEDNSGKILLAVLAGASAGIIAGLLMAPDKGTATRGNLKNAATKYSGQLGEQLSKYGEQLDSQFKGYVEKLEDLGVTGAGSSLKLKGDWNQSKGKLRQQFAQLTDEDLQYAEGQEEDLVGRLQQKLGKGKREITKLLNDL</sequence>
<accession>A0A1W1V9K0</accession>
<evidence type="ECO:0000259" key="3">
    <source>
        <dbReference type="Pfam" id="PF05532"/>
    </source>
</evidence>
<dbReference type="STRING" id="645990.SAMN00120144_3263"/>
<dbReference type="Proteomes" id="UP000192266">
    <property type="component" value="Unassembled WGS sequence"/>
</dbReference>
<comment type="similarity">
    <text evidence="1">Belongs to the UPF0337 (CsbD) family.</text>
</comment>
<evidence type="ECO:0000256" key="2">
    <source>
        <dbReference type="SAM" id="Phobius"/>
    </source>
</evidence>
<dbReference type="AlphaFoldDB" id="A0A1W1V9K0"/>
<dbReference type="EMBL" id="FWWW01000053">
    <property type="protein sequence ID" value="SMB90018.1"/>
    <property type="molecule type" value="Genomic_DNA"/>
</dbReference>
<name>A0A1W1V9K0_9BACT</name>
<dbReference type="SUPFAM" id="SSF69047">
    <property type="entry name" value="Hypothetical protein YjbJ"/>
    <property type="match status" value="1"/>
</dbReference>
<keyword evidence="2" id="KW-1133">Transmembrane helix</keyword>
<feature type="domain" description="CsbD-like" evidence="3">
    <location>
        <begin position="88"/>
        <end position="137"/>
    </location>
</feature>
<dbReference type="InterPro" id="IPR024623">
    <property type="entry name" value="YtxH"/>
</dbReference>
<dbReference type="OrthoDB" id="9796058at2"/>